<proteinExistence type="predicted"/>
<sequence>MMTHTFVESSEILDKITKTNKVWHTIESEAATVSYSKGMTEEQRKQRRRMGPRHGPYQDPVGIDHHAPHHTKYTDGACGERTRQGTQGLTKTLGVKAKEIKVGTTMGIITMIGLGLGTKVNGGIEMALRMIGVVFMSFQEQEILL</sequence>
<dbReference type="Proteomes" id="UP000823775">
    <property type="component" value="Unassembled WGS sequence"/>
</dbReference>
<feature type="region of interest" description="Disordered" evidence="1">
    <location>
        <begin position="34"/>
        <end position="83"/>
    </location>
</feature>
<comment type="caution">
    <text evidence="2">The sequence shown here is derived from an EMBL/GenBank/DDBJ whole genome shotgun (WGS) entry which is preliminary data.</text>
</comment>
<name>A0ABS8RRR6_DATST</name>
<evidence type="ECO:0000313" key="2">
    <source>
        <dbReference type="EMBL" id="MCD7449508.1"/>
    </source>
</evidence>
<dbReference type="EMBL" id="JACEIK010000098">
    <property type="protein sequence ID" value="MCD7449508.1"/>
    <property type="molecule type" value="Genomic_DNA"/>
</dbReference>
<gene>
    <name evidence="2" type="ORF">HAX54_053100</name>
</gene>
<organism evidence="2 3">
    <name type="scientific">Datura stramonium</name>
    <name type="common">Jimsonweed</name>
    <name type="synonym">Common thornapple</name>
    <dbReference type="NCBI Taxonomy" id="4076"/>
    <lineage>
        <taxon>Eukaryota</taxon>
        <taxon>Viridiplantae</taxon>
        <taxon>Streptophyta</taxon>
        <taxon>Embryophyta</taxon>
        <taxon>Tracheophyta</taxon>
        <taxon>Spermatophyta</taxon>
        <taxon>Magnoliopsida</taxon>
        <taxon>eudicotyledons</taxon>
        <taxon>Gunneridae</taxon>
        <taxon>Pentapetalae</taxon>
        <taxon>asterids</taxon>
        <taxon>lamiids</taxon>
        <taxon>Solanales</taxon>
        <taxon>Solanaceae</taxon>
        <taxon>Solanoideae</taxon>
        <taxon>Datureae</taxon>
        <taxon>Datura</taxon>
    </lineage>
</organism>
<keyword evidence="3" id="KW-1185">Reference proteome</keyword>
<reference evidence="2 3" key="1">
    <citation type="journal article" date="2021" name="BMC Genomics">
        <title>Datura genome reveals duplications of psychoactive alkaloid biosynthetic genes and high mutation rate following tissue culture.</title>
        <authorList>
            <person name="Rajewski A."/>
            <person name="Carter-House D."/>
            <person name="Stajich J."/>
            <person name="Litt A."/>
        </authorList>
    </citation>
    <scope>NUCLEOTIDE SEQUENCE [LARGE SCALE GENOMIC DNA]</scope>
    <source>
        <strain evidence="2">AR-01</strain>
    </source>
</reference>
<accession>A0ABS8RRR6</accession>
<protein>
    <submittedName>
        <fullName evidence="2">Uncharacterized protein</fullName>
    </submittedName>
</protein>
<evidence type="ECO:0000313" key="3">
    <source>
        <dbReference type="Proteomes" id="UP000823775"/>
    </source>
</evidence>
<evidence type="ECO:0000256" key="1">
    <source>
        <dbReference type="SAM" id="MobiDB-lite"/>
    </source>
</evidence>